<keyword evidence="2" id="KW-1185">Reference proteome</keyword>
<name>A0ABZ0TRN1_9SPHI</name>
<accession>A0ABZ0TRN1</accession>
<sequence>MKNMMDNLQHKPVIVNPDLKADPLHMQGKIGHIASVNLQRDDFFVDFDTGLTGLYSSSALLVLRSHGQIYQQAMNRGQRLEKDEFKDLLRVSLLLQSGGHPHDAFNALKLILFSPKLLQLATQTLQDQLHLVPSADRKRNTDRVSGFDR</sequence>
<dbReference type="RefSeq" id="WP_321564883.1">
    <property type="nucleotide sequence ID" value="NZ_CP139558.1"/>
</dbReference>
<evidence type="ECO:0000313" key="2">
    <source>
        <dbReference type="Proteomes" id="UP001324380"/>
    </source>
</evidence>
<gene>
    <name evidence="1" type="ORF">SNE25_09635</name>
</gene>
<evidence type="ECO:0000313" key="1">
    <source>
        <dbReference type="EMBL" id="WPU95777.1"/>
    </source>
</evidence>
<dbReference type="EMBL" id="CP139558">
    <property type="protein sequence ID" value="WPU95777.1"/>
    <property type="molecule type" value="Genomic_DNA"/>
</dbReference>
<protein>
    <submittedName>
        <fullName evidence="1">Uncharacterized protein</fullName>
    </submittedName>
</protein>
<reference evidence="1 2" key="1">
    <citation type="submission" date="2023-11" db="EMBL/GenBank/DDBJ databases">
        <title>Analysis of the Genomes of Mucilaginibacter gossypii cycad 4 and M. sabulilitoris SNA2: microbes with the potential for plant growth promotion.</title>
        <authorList>
            <person name="Hirsch A.M."/>
            <person name="Humm E."/>
            <person name="Rubbi M."/>
            <person name="Del Vecchio G."/>
            <person name="Ha S.M."/>
            <person name="Pellegrini M."/>
            <person name="Gunsalus R.P."/>
        </authorList>
    </citation>
    <scope>NUCLEOTIDE SEQUENCE [LARGE SCALE GENOMIC DNA]</scope>
    <source>
        <strain evidence="1 2">SNA2</strain>
    </source>
</reference>
<organism evidence="1 2">
    <name type="scientific">Mucilaginibacter sabulilitoris</name>
    <dbReference type="NCBI Taxonomy" id="1173583"/>
    <lineage>
        <taxon>Bacteria</taxon>
        <taxon>Pseudomonadati</taxon>
        <taxon>Bacteroidota</taxon>
        <taxon>Sphingobacteriia</taxon>
        <taxon>Sphingobacteriales</taxon>
        <taxon>Sphingobacteriaceae</taxon>
        <taxon>Mucilaginibacter</taxon>
    </lineage>
</organism>
<proteinExistence type="predicted"/>
<dbReference type="Proteomes" id="UP001324380">
    <property type="component" value="Chromosome"/>
</dbReference>